<evidence type="ECO:0008006" key="4">
    <source>
        <dbReference type="Google" id="ProtNLM"/>
    </source>
</evidence>
<keyword evidence="1" id="KW-0472">Membrane</keyword>
<accession>A0ABQ5R823</accession>
<name>A0ABQ5R823_9ACTN</name>
<evidence type="ECO:0000313" key="2">
    <source>
        <dbReference type="EMBL" id="GLI01716.1"/>
    </source>
</evidence>
<keyword evidence="3" id="KW-1185">Reference proteome</keyword>
<dbReference type="RefSeq" id="WP_281902956.1">
    <property type="nucleotide sequence ID" value="NZ_BSDI01000048.1"/>
</dbReference>
<protein>
    <recommendedName>
        <fullName evidence="4">DUF3887 domain-containing protein</fullName>
    </recommendedName>
</protein>
<feature type="transmembrane region" description="Helical" evidence="1">
    <location>
        <begin position="26"/>
        <end position="53"/>
    </location>
</feature>
<evidence type="ECO:0000313" key="3">
    <source>
        <dbReference type="Proteomes" id="UP001144280"/>
    </source>
</evidence>
<evidence type="ECO:0000256" key="1">
    <source>
        <dbReference type="SAM" id="Phobius"/>
    </source>
</evidence>
<proteinExistence type="predicted"/>
<reference evidence="2" key="1">
    <citation type="submission" date="2022-12" db="EMBL/GenBank/DDBJ databases">
        <title>New Phytohabitans aurantiacus sp. RD004123 nov., an actinomycete isolated from soil.</title>
        <authorList>
            <person name="Triningsih D.W."/>
            <person name="Harunari E."/>
            <person name="Igarashi Y."/>
        </authorList>
    </citation>
    <scope>NUCLEOTIDE SEQUENCE</scope>
    <source>
        <strain evidence="2">RD004123</strain>
    </source>
</reference>
<gene>
    <name evidence="2" type="ORF">Pa4123_69920</name>
</gene>
<sequence length="158" mass="16928">MTQPPPGPGVTPPFAAPPTEGRSFRLWMALGVAALATVLCCGAGGTALVGLFITGGEAVNEQVQATAGDYFDALREQKFNDAYDLLCDRLRNDETPEQFGARMGREPRITSYSLGDVDLINLTLPADLTYTSGDRDTVRVAMDQDSGSGEFRVCGFEE</sequence>
<organism evidence="2 3">
    <name type="scientific">Phytohabitans aurantiacus</name>
    <dbReference type="NCBI Taxonomy" id="3016789"/>
    <lineage>
        <taxon>Bacteria</taxon>
        <taxon>Bacillati</taxon>
        <taxon>Actinomycetota</taxon>
        <taxon>Actinomycetes</taxon>
        <taxon>Micromonosporales</taxon>
        <taxon>Micromonosporaceae</taxon>
    </lineage>
</organism>
<keyword evidence="1" id="KW-0812">Transmembrane</keyword>
<keyword evidence="1" id="KW-1133">Transmembrane helix</keyword>
<dbReference type="EMBL" id="BSDI01000048">
    <property type="protein sequence ID" value="GLI01716.1"/>
    <property type="molecule type" value="Genomic_DNA"/>
</dbReference>
<dbReference type="Proteomes" id="UP001144280">
    <property type="component" value="Unassembled WGS sequence"/>
</dbReference>
<comment type="caution">
    <text evidence="2">The sequence shown here is derived from an EMBL/GenBank/DDBJ whole genome shotgun (WGS) entry which is preliminary data.</text>
</comment>